<dbReference type="GO" id="GO:0015768">
    <property type="term" value="P:maltose transport"/>
    <property type="evidence" value="ECO:0007669"/>
    <property type="project" value="TreeGrafter"/>
</dbReference>
<dbReference type="SUPFAM" id="SSF53850">
    <property type="entry name" value="Periplasmic binding protein-like II"/>
    <property type="match status" value="1"/>
</dbReference>
<dbReference type="STRING" id="297318.BK138_30100"/>
<dbReference type="PROSITE" id="PS51257">
    <property type="entry name" value="PROKAR_LIPOPROTEIN"/>
    <property type="match status" value="1"/>
</dbReference>
<evidence type="ECO:0000313" key="6">
    <source>
        <dbReference type="Proteomes" id="UP000187172"/>
    </source>
</evidence>
<evidence type="ECO:0000256" key="4">
    <source>
        <dbReference type="SAM" id="SignalP"/>
    </source>
</evidence>
<dbReference type="PANTHER" id="PTHR30061:SF50">
    <property type="entry name" value="MALTOSE_MALTODEXTRIN-BINDING PERIPLASMIC PROTEIN"/>
    <property type="match status" value="1"/>
</dbReference>
<keyword evidence="2" id="KW-0813">Transport</keyword>
<comment type="caution">
    <text evidence="5">The sequence shown here is derived from an EMBL/GenBank/DDBJ whole genome shotgun (WGS) entry which is preliminary data.</text>
</comment>
<organism evidence="5 6">
    <name type="scientific">Paenibacillus rhizosphaerae</name>
    <dbReference type="NCBI Taxonomy" id="297318"/>
    <lineage>
        <taxon>Bacteria</taxon>
        <taxon>Bacillati</taxon>
        <taxon>Bacillota</taxon>
        <taxon>Bacilli</taxon>
        <taxon>Bacillales</taxon>
        <taxon>Paenibacillaceae</taxon>
        <taxon>Paenibacillus</taxon>
    </lineage>
</organism>
<dbReference type="AlphaFoldDB" id="A0A1R1ECA1"/>
<dbReference type="GO" id="GO:0055052">
    <property type="term" value="C:ATP-binding cassette (ABC) transporter complex, substrate-binding subunit-containing"/>
    <property type="evidence" value="ECO:0007669"/>
    <property type="project" value="TreeGrafter"/>
</dbReference>
<dbReference type="EMBL" id="MRTP01000014">
    <property type="protein sequence ID" value="OMF49446.1"/>
    <property type="molecule type" value="Genomic_DNA"/>
</dbReference>
<keyword evidence="6" id="KW-1185">Reference proteome</keyword>
<proteinExistence type="inferred from homology"/>
<feature type="chain" id="PRO_5012119180" description="ABC transporter substrate-binding protein" evidence="4">
    <location>
        <begin position="29"/>
        <end position="436"/>
    </location>
</feature>
<gene>
    <name evidence="5" type="ORF">BK138_30100</name>
</gene>
<dbReference type="PANTHER" id="PTHR30061">
    <property type="entry name" value="MALTOSE-BINDING PERIPLASMIC PROTEIN"/>
    <property type="match status" value="1"/>
</dbReference>
<dbReference type="GO" id="GO:1901982">
    <property type="term" value="F:maltose binding"/>
    <property type="evidence" value="ECO:0007669"/>
    <property type="project" value="TreeGrafter"/>
</dbReference>
<dbReference type="CDD" id="cd13585">
    <property type="entry name" value="PBP2_TMBP_like"/>
    <property type="match status" value="1"/>
</dbReference>
<dbReference type="InterPro" id="IPR006059">
    <property type="entry name" value="SBP"/>
</dbReference>
<dbReference type="Pfam" id="PF01547">
    <property type="entry name" value="SBP_bac_1"/>
    <property type="match status" value="1"/>
</dbReference>
<evidence type="ECO:0008006" key="7">
    <source>
        <dbReference type="Google" id="ProtNLM"/>
    </source>
</evidence>
<evidence type="ECO:0000256" key="3">
    <source>
        <dbReference type="ARBA" id="ARBA00022729"/>
    </source>
</evidence>
<accession>A0A1R1ECA1</accession>
<comment type="similarity">
    <text evidence="1">Belongs to the bacterial solute-binding protein 1 family.</text>
</comment>
<feature type="signal peptide" evidence="4">
    <location>
        <begin position="1"/>
        <end position="28"/>
    </location>
</feature>
<dbReference type="GO" id="GO:0042956">
    <property type="term" value="P:maltodextrin transmembrane transport"/>
    <property type="evidence" value="ECO:0007669"/>
    <property type="project" value="TreeGrafter"/>
</dbReference>
<dbReference type="Proteomes" id="UP000187172">
    <property type="component" value="Unassembled WGS sequence"/>
</dbReference>
<sequence length="436" mass="48286">MKKMVFRLTFISCIVALFISGCSSGGSSSEEGTPAKEEKVTLRMSIVAGTDEMSAWQSIVDAFNQSHPKTEIKLERLPGGWNEYIQKMTAQIAAGNPPDIGRVGAAYMPMFSSKGQLEDLAPYTGDLKMEDYYSSAFDQYKQDGKMYGVPAGIYTMAMYYNKDMFEKVGISEPPTDWNKAWTFDDLKNAASKLSSGKGASKQYGVYVNLNPERATQYLWTNGGDLFNEDKSKSMINSPESKGALSYLQGLIKDGYSPTPAETQTMPPDQLFLSGKLGMLIEGQWMMPGFSKIDKFKWGVAPIPMGASGKAFTPNFVDTYVVYKGSKHVKEAAEAIKFFISKEAENILVDKNVGGMPVLKSVAESRKADMFNPLSPEEKEVWFQSVEFSRAIPFTNNWQEVVDTIMKKMDLVGLNQLDASKAADDLAPELDNLLKQK</sequence>
<dbReference type="RefSeq" id="WP_076175392.1">
    <property type="nucleotide sequence ID" value="NZ_MRTP01000014.1"/>
</dbReference>
<protein>
    <recommendedName>
        <fullName evidence="7">ABC transporter substrate-binding protein</fullName>
    </recommendedName>
</protein>
<evidence type="ECO:0000256" key="2">
    <source>
        <dbReference type="ARBA" id="ARBA00022448"/>
    </source>
</evidence>
<evidence type="ECO:0000313" key="5">
    <source>
        <dbReference type="EMBL" id="OMF49446.1"/>
    </source>
</evidence>
<dbReference type="Gene3D" id="3.40.190.10">
    <property type="entry name" value="Periplasmic binding protein-like II"/>
    <property type="match status" value="1"/>
</dbReference>
<keyword evidence="3 4" id="KW-0732">Signal</keyword>
<evidence type="ECO:0000256" key="1">
    <source>
        <dbReference type="ARBA" id="ARBA00008520"/>
    </source>
</evidence>
<name>A0A1R1ECA1_9BACL</name>
<reference evidence="5 6" key="1">
    <citation type="submission" date="2016-11" db="EMBL/GenBank/DDBJ databases">
        <title>Paenibacillus species isolates.</title>
        <authorList>
            <person name="Beno S.M."/>
        </authorList>
    </citation>
    <scope>NUCLEOTIDE SEQUENCE [LARGE SCALE GENOMIC DNA]</scope>
    <source>
        <strain evidence="5 6">FSL R5-0378</strain>
    </source>
</reference>